<comment type="cofactor">
    <cofactor evidence="1">
        <name>FMN</name>
        <dbReference type="ChEBI" id="CHEBI:58210"/>
    </cofactor>
</comment>
<dbReference type="CDD" id="cd02932">
    <property type="entry name" value="OYE_YqiM_FMN"/>
    <property type="match status" value="1"/>
</dbReference>
<dbReference type="EMBL" id="JAAIYP010000037">
    <property type="protein sequence ID" value="NFV80585.1"/>
    <property type="molecule type" value="Genomic_DNA"/>
</dbReference>
<evidence type="ECO:0000256" key="4">
    <source>
        <dbReference type="ARBA" id="ARBA00022857"/>
    </source>
</evidence>
<evidence type="ECO:0000256" key="1">
    <source>
        <dbReference type="ARBA" id="ARBA00001917"/>
    </source>
</evidence>
<dbReference type="GO" id="GO:0050661">
    <property type="term" value="F:NADP binding"/>
    <property type="evidence" value="ECO:0007669"/>
    <property type="project" value="InterPro"/>
</dbReference>
<evidence type="ECO:0000256" key="2">
    <source>
        <dbReference type="ARBA" id="ARBA00022630"/>
    </source>
</evidence>
<evidence type="ECO:0000313" key="7">
    <source>
        <dbReference type="EMBL" id="NFV80585.1"/>
    </source>
</evidence>
<dbReference type="AlphaFoldDB" id="A0A7C9QU41"/>
<gene>
    <name evidence="7" type="ORF">G4223_10740</name>
</gene>
<dbReference type="GO" id="GO:0003959">
    <property type="term" value="F:NADPH dehydrogenase activity"/>
    <property type="evidence" value="ECO:0007669"/>
    <property type="project" value="InterPro"/>
</dbReference>
<dbReference type="InterPro" id="IPR001155">
    <property type="entry name" value="OxRdtase_FMN_N"/>
</dbReference>
<keyword evidence="5" id="KW-0560">Oxidoreductase</keyword>
<evidence type="ECO:0000313" key="8">
    <source>
        <dbReference type="Proteomes" id="UP000480684"/>
    </source>
</evidence>
<keyword evidence="3" id="KW-0288">FMN</keyword>
<accession>A0A7C9QU41</accession>
<name>A0A7C9QU41_9PROT</name>
<keyword evidence="8" id="KW-1185">Reference proteome</keyword>
<proteinExistence type="predicted"/>
<dbReference type="GO" id="GO:0010181">
    <property type="term" value="F:FMN binding"/>
    <property type="evidence" value="ECO:0007669"/>
    <property type="project" value="InterPro"/>
</dbReference>
<dbReference type="InterPro" id="IPR013785">
    <property type="entry name" value="Aldolase_TIM"/>
</dbReference>
<dbReference type="PANTHER" id="PTHR43303:SF4">
    <property type="entry name" value="NADPH DEHYDROGENASE C23G7.10C-RELATED"/>
    <property type="match status" value="1"/>
</dbReference>
<sequence length="366" mass="38798">MSQLFTPISLAGLTLPNRVVVAPMCQYSAKDGVAQDWHTQHYGALAASGPGMIVLEATGIAPEGRISHLCLGLYDDATEAALTKLVTQLKSFGPSAIAIQLGHAGRKGASDAPWLGGAPTGAWENVAPSALPFDEDWPAPKALDEAGLARLRDAFTDAALRALRAGFDAIEVHSAHGYLLHQFLSPLSNTRTDAYGGSLENRMRFPLEVIRAMRAVWPLGKPLGIRVSATDWTEGGLTLEESQIYAQEFAKAGIDYVCVSSGGVVPKAAIPVGPLYQVPLAQAIGEASGLPVRAVGLIATPEQAEGVVAEGKADMVAIGRGFLDNPRWVWHAAQRLGVEIPYVNQYRFASGRYWPGAAMARPIAAE</sequence>
<comment type="caution">
    <text evidence="7">The sequence shown here is derived from an EMBL/GenBank/DDBJ whole genome shotgun (WGS) entry which is preliminary data.</text>
</comment>
<evidence type="ECO:0000256" key="3">
    <source>
        <dbReference type="ARBA" id="ARBA00022643"/>
    </source>
</evidence>
<reference evidence="7 8" key="1">
    <citation type="submission" date="2020-02" db="EMBL/GenBank/DDBJ databases">
        <authorList>
            <person name="Dziuba M."/>
            <person name="Kuznetsov B."/>
            <person name="Mardanov A."/>
            <person name="Ravin N."/>
            <person name="Grouzdev D."/>
        </authorList>
    </citation>
    <scope>NUCLEOTIDE SEQUENCE [LARGE SCALE GENOMIC DNA]</scope>
    <source>
        <strain evidence="7 8">SpK</strain>
    </source>
</reference>
<organism evidence="7 8">
    <name type="scientific">Magnetospirillum aberrantis SpK</name>
    <dbReference type="NCBI Taxonomy" id="908842"/>
    <lineage>
        <taxon>Bacteria</taxon>
        <taxon>Pseudomonadati</taxon>
        <taxon>Pseudomonadota</taxon>
        <taxon>Alphaproteobacteria</taxon>
        <taxon>Rhodospirillales</taxon>
        <taxon>Rhodospirillaceae</taxon>
        <taxon>Magnetospirillum</taxon>
    </lineage>
</organism>
<feature type="domain" description="NADH:flavin oxidoreductase/NADH oxidase N-terminal" evidence="6">
    <location>
        <begin position="3"/>
        <end position="336"/>
    </location>
</feature>
<keyword evidence="4" id="KW-0521">NADP</keyword>
<dbReference type="RefSeq" id="WP_163679076.1">
    <property type="nucleotide sequence ID" value="NZ_JAAIYP010000037.1"/>
</dbReference>
<dbReference type="InterPro" id="IPR044152">
    <property type="entry name" value="YqjM-like"/>
</dbReference>
<dbReference type="SUPFAM" id="SSF51395">
    <property type="entry name" value="FMN-linked oxidoreductases"/>
    <property type="match status" value="1"/>
</dbReference>
<evidence type="ECO:0000259" key="6">
    <source>
        <dbReference type="Pfam" id="PF00724"/>
    </source>
</evidence>
<dbReference type="Proteomes" id="UP000480684">
    <property type="component" value="Unassembled WGS sequence"/>
</dbReference>
<dbReference type="PANTHER" id="PTHR43303">
    <property type="entry name" value="NADPH DEHYDROGENASE C23G7.10C-RELATED"/>
    <property type="match status" value="1"/>
</dbReference>
<dbReference type="Pfam" id="PF00724">
    <property type="entry name" value="Oxidored_FMN"/>
    <property type="match status" value="1"/>
</dbReference>
<keyword evidence="2" id="KW-0285">Flavoprotein</keyword>
<dbReference type="Gene3D" id="3.20.20.70">
    <property type="entry name" value="Aldolase class I"/>
    <property type="match status" value="1"/>
</dbReference>
<protein>
    <submittedName>
        <fullName evidence="7">NADH:flavin oxidoreductase/NADH oxidase</fullName>
    </submittedName>
</protein>
<evidence type="ECO:0000256" key="5">
    <source>
        <dbReference type="ARBA" id="ARBA00023002"/>
    </source>
</evidence>